<reference evidence="4" key="1">
    <citation type="journal article" date="2019" name="Int. J. Syst. Evol. Microbiol.">
        <title>The Global Catalogue of Microorganisms (GCM) 10K type strain sequencing project: providing services to taxonomists for standard genome sequencing and annotation.</title>
        <authorList>
            <consortium name="The Broad Institute Genomics Platform"/>
            <consortium name="The Broad Institute Genome Sequencing Center for Infectious Disease"/>
            <person name="Wu L."/>
            <person name="Ma J."/>
        </authorList>
    </citation>
    <scope>NUCLEOTIDE SEQUENCE [LARGE SCALE GENOMIC DNA]</scope>
    <source>
        <strain evidence="4">JCM 13022</strain>
    </source>
</reference>
<protein>
    <submittedName>
        <fullName evidence="3">Endonuclease/exonuclease/phosphatase family protein</fullName>
    </submittedName>
</protein>
<dbReference type="InterPro" id="IPR051916">
    <property type="entry name" value="GPI-anchor_lipid_remodeler"/>
</dbReference>
<name>A0ABP4FWS8_9PSEU</name>
<evidence type="ECO:0000259" key="2">
    <source>
        <dbReference type="Pfam" id="PF03372"/>
    </source>
</evidence>
<keyword evidence="4" id="KW-1185">Reference proteome</keyword>
<dbReference type="PANTHER" id="PTHR14859:SF15">
    <property type="entry name" value="ENDONUCLEASE_EXONUCLEASE_PHOSPHATASE DOMAIN-CONTAINING PROTEIN"/>
    <property type="match status" value="1"/>
</dbReference>
<dbReference type="GO" id="GO:0004519">
    <property type="term" value="F:endonuclease activity"/>
    <property type="evidence" value="ECO:0007669"/>
    <property type="project" value="UniProtKB-KW"/>
</dbReference>
<evidence type="ECO:0000256" key="1">
    <source>
        <dbReference type="SAM" id="SignalP"/>
    </source>
</evidence>
<dbReference type="Pfam" id="PF03372">
    <property type="entry name" value="Exo_endo_phos"/>
    <property type="match status" value="1"/>
</dbReference>
<evidence type="ECO:0000313" key="3">
    <source>
        <dbReference type="EMBL" id="GAA1199175.1"/>
    </source>
</evidence>
<comment type="caution">
    <text evidence="3">The sequence shown here is derived from an EMBL/GenBank/DDBJ whole genome shotgun (WGS) entry which is preliminary data.</text>
</comment>
<dbReference type="EMBL" id="BAAALM010000005">
    <property type="protein sequence ID" value="GAA1199175.1"/>
    <property type="molecule type" value="Genomic_DNA"/>
</dbReference>
<keyword evidence="3" id="KW-0540">Nuclease</keyword>
<feature type="domain" description="Endonuclease/exonuclease/phosphatase" evidence="2">
    <location>
        <begin position="44"/>
        <end position="282"/>
    </location>
</feature>
<keyword evidence="3" id="KW-0255">Endonuclease</keyword>
<proteinExistence type="predicted"/>
<evidence type="ECO:0000313" key="4">
    <source>
        <dbReference type="Proteomes" id="UP001500467"/>
    </source>
</evidence>
<dbReference type="InterPro" id="IPR036691">
    <property type="entry name" value="Endo/exonu/phosph_ase_sf"/>
</dbReference>
<dbReference type="InterPro" id="IPR005135">
    <property type="entry name" value="Endo/exonuclease/phosphatase"/>
</dbReference>
<dbReference type="PANTHER" id="PTHR14859">
    <property type="entry name" value="CALCOFLUOR WHITE HYPERSENSITIVE PROTEIN PRECURSOR"/>
    <property type="match status" value="1"/>
</dbReference>
<sequence>MKRIATAAALLTAALAAPAALTGPAATAGPVASAGPPPVALTVASYNIHAGIGTDGNFDLDRTASAIAATGADVVALQEVDRHWSDRSEYRSVVDELARKLHMHARFAPIYSLDPSGPGQPRREYGTAVLSRFPIAEFTNHELTRLSTQDSDAGPQPMPGFAEAVIRARGALVHVYSTHLDYRGDPSIRRRQVTETLDVLAADADAPRVLLGDFNAEPGAPELDPLWTDMDDAFAEAGAGEGLTYPAESPEKRIDYAAVSGQIEIRGARVGATELAATASDHRAVVAEVVTAR</sequence>
<keyword evidence="3" id="KW-0378">Hydrolase</keyword>
<dbReference type="Proteomes" id="UP001500467">
    <property type="component" value="Unassembled WGS sequence"/>
</dbReference>
<dbReference type="Gene3D" id="3.60.10.10">
    <property type="entry name" value="Endonuclease/exonuclease/phosphatase"/>
    <property type="match status" value="1"/>
</dbReference>
<feature type="signal peptide" evidence="1">
    <location>
        <begin position="1"/>
        <end position="28"/>
    </location>
</feature>
<keyword evidence="1" id="KW-0732">Signal</keyword>
<gene>
    <name evidence="3" type="ORF">GCM10009675_13630</name>
</gene>
<organism evidence="3 4">
    <name type="scientific">Prauserella alba</name>
    <dbReference type="NCBI Taxonomy" id="176898"/>
    <lineage>
        <taxon>Bacteria</taxon>
        <taxon>Bacillati</taxon>
        <taxon>Actinomycetota</taxon>
        <taxon>Actinomycetes</taxon>
        <taxon>Pseudonocardiales</taxon>
        <taxon>Pseudonocardiaceae</taxon>
        <taxon>Prauserella</taxon>
    </lineage>
</organism>
<accession>A0ABP4FWS8</accession>
<dbReference type="SUPFAM" id="SSF56219">
    <property type="entry name" value="DNase I-like"/>
    <property type="match status" value="1"/>
</dbReference>
<feature type="chain" id="PRO_5045591455" evidence="1">
    <location>
        <begin position="29"/>
        <end position="293"/>
    </location>
</feature>